<name>A0ABR2BA68_9ROSI</name>
<evidence type="ECO:0000259" key="1">
    <source>
        <dbReference type="PROSITE" id="PS50405"/>
    </source>
</evidence>
<sequence>MPVIGRRFNPEAVAEGEKFLSASLSKIESFWLKDKGQFLLGENKPSIADLSLVCDIMQLEVLDEADRDRLLGPYKKVEQWIENTRSAANPHFDEVHKILLKVKEKRQNLMLKGANNEGGGSAMKKPLLSRI</sequence>
<protein>
    <recommendedName>
        <fullName evidence="1">GST C-terminal domain-containing protein</fullName>
    </recommendedName>
</protein>
<dbReference type="Proteomes" id="UP001472677">
    <property type="component" value="Unassembled WGS sequence"/>
</dbReference>
<gene>
    <name evidence="2" type="ORF">V6N12_018975</name>
</gene>
<dbReference type="InterPro" id="IPR043377">
    <property type="entry name" value="GSTT1/2/3"/>
</dbReference>
<keyword evidence="3" id="KW-1185">Reference proteome</keyword>
<dbReference type="EMBL" id="JBBPBM010000147">
    <property type="protein sequence ID" value="KAK8503801.1"/>
    <property type="molecule type" value="Genomic_DNA"/>
</dbReference>
<dbReference type="Gene3D" id="1.20.1050.10">
    <property type="match status" value="1"/>
</dbReference>
<dbReference type="SUPFAM" id="SSF47616">
    <property type="entry name" value="GST C-terminal domain-like"/>
    <property type="match status" value="1"/>
</dbReference>
<reference evidence="2 3" key="1">
    <citation type="journal article" date="2024" name="G3 (Bethesda)">
        <title>Genome assembly of Hibiscus sabdariffa L. provides insights into metabolisms of medicinal natural products.</title>
        <authorList>
            <person name="Kim T."/>
        </authorList>
    </citation>
    <scope>NUCLEOTIDE SEQUENCE [LARGE SCALE GENOMIC DNA]</scope>
    <source>
        <strain evidence="2">TK-2024</strain>
        <tissue evidence="2">Old leaves</tissue>
    </source>
</reference>
<dbReference type="InterPro" id="IPR036282">
    <property type="entry name" value="Glutathione-S-Trfase_C_sf"/>
</dbReference>
<feature type="domain" description="GST C-terminal" evidence="1">
    <location>
        <begin position="1"/>
        <end position="109"/>
    </location>
</feature>
<dbReference type="Pfam" id="PF13410">
    <property type="entry name" value="GST_C_2"/>
    <property type="match status" value="1"/>
</dbReference>
<dbReference type="PANTHER" id="PTHR44750">
    <property type="entry name" value="GLUTATHIONE S-TRANSFERASE T1-RELATED"/>
    <property type="match status" value="1"/>
</dbReference>
<evidence type="ECO:0000313" key="2">
    <source>
        <dbReference type="EMBL" id="KAK8503801.1"/>
    </source>
</evidence>
<dbReference type="PROSITE" id="PS50405">
    <property type="entry name" value="GST_CTER"/>
    <property type="match status" value="1"/>
</dbReference>
<dbReference type="InterPro" id="IPR010987">
    <property type="entry name" value="Glutathione-S-Trfase_C-like"/>
</dbReference>
<proteinExistence type="predicted"/>
<dbReference type="PANTHER" id="PTHR44750:SF1">
    <property type="entry name" value="GLUTATHIONE S-TRANSFERASE T1-RELATED"/>
    <property type="match status" value="1"/>
</dbReference>
<organism evidence="2 3">
    <name type="scientific">Hibiscus sabdariffa</name>
    <name type="common">roselle</name>
    <dbReference type="NCBI Taxonomy" id="183260"/>
    <lineage>
        <taxon>Eukaryota</taxon>
        <taxon>Viridiplantae</taxon>
        <taxon>Streptophyta</taxon>
        <taxon>Embryophyta</taxon>
        <taxon>Tracheophyta</taxon>
        <taxon>Spermatophyta</taxon>
        <taxon>Magnoliopsida</taxon>
        <taxon>eudicotyledons</taxon>
        <taxon>Gunneridae</taxon>
        <taxon>Pentapetalae</taxon>
        <taxon>rosids</taxon>
        <taxon>malvids</taxon>
        <taxon>Malvales</taxon>
        <taxon>Malvaceae</taxon>
        <taxon>Malvoideae</taxon>
        <taxon>Hibiscus</taxon>
    </lineage>
</organism>
<comment type="caution">
    <text evidence="2">The sequence shown here is derived from an EMBL/GenBank/DDBJ whole genome shotgun (WGS) entry which is preliminary data.</text>
</comment>
<evidence type="ECO:0000313" key="3">
    <source>
        <dbReference type="Proteomes" id="UP001472677"/>
    </source>
</evidence>
<accession>A0ABR2BA68</accession>